<comment type="similarity">
    <text evidence="1">Belongs to the UPF0210 family.</text>
</comment>
<keyword evidence="3" id="KW-1185">Reference proteome</keyword>
<dbReference type="EMBL" id="FNAF01000001">
    <property type="protein sequence ID" value="SDD10286.1"/>
    <property type="molecule type" value="Genomic_DNA"/>
</dbReference>
<dbReference type="Gene3D" id="3.20.70.20">
    <property type="match status" value="1"/>
</dbReference>
<reference evidence="2 3" key="1">
    <citation type="submission" date="2016-10" db="EMBL/GenBank/DDBJ databases">
        <authorList>
            <person name="de Groot N.N."/>
        </authorList>
    </citation>
    <scope>NUCLEOTIDE SEQUENCE [LARGE SCALE GENOMIC DNA]</scope>
    <source>
        <strain evidence="2 3">DSM 20475</strain>
    </source>
</reference>
<dbReference type="InterPro" id="IPR007841">
    <property type="entry name" value="UPF0210"/>
</dbReference>
<evidence type="ECO:0000313" key="2">
    <source>
        <dbReference type="EMBL" id="SDD10286.1"/>
    </source>
</evidence>
<dbReference type="Pfam" id="PF05167">
    <property type="entry name" value="DUF711"/>
    <property type="match status" value="1"/>
</dbReference>
<dbReference type="NCBIfam" id="NF003700">
    <property type="entry name" value="PRK05313.1"/>
    <property type="match status" value="1"/>
</dbReference>
<dbReference type="AlphaFoldDB" id="A0A1G6S262"/>
<name>A0A1G6S262_PEPNI</name>
<dbReference type="RefSeq" id="WP_091790875.1">
    <property type="nucleotide sequence ID" value="NZ_FNAF01000001.1"/>
</dbReference>
<proteinExistence type="inferred from homology"/>
<gene>
    <name evidence="2" type="ORF">SAMN04489866_101182</name>
</gene>
<protein>
    <recommendedName>
        <fullName evidence="1">UPF0210 protein SAMN04489866_101182</fullName>
    </recommendedName>
</protein>
<dbReference type="STRING" id="2741.SAMN04489866_101182"/>
<organism evidence="2 3">
    <name type="scientific">Peptococcus niger</name>
    <dbReference type="NCBI Taxonomy" id="2741"/>
    <lineage>
        <taxon>Bacteria</taxon>
        <taxon>Bacillati</taxon>
        <taxon>Bacillota</taxon>
        <taxon>Clostridia</taxon>
        <taxon>Eubacteriales</taxon>
        <taxon>Peptococcaceae</taxon>
        <taxon>Peptococcus</taxon>
    </lineage>
</organism>
<dbReference type="SUPFAM" id="SSF51998">
    <property type="entry name" value="PFL-like glycyl radical enzymes"/>
    <property type="match status" value="1"/>
</dbReference>
<dbReference type="PANTHER" id="PTHR37560">
    <property type="entry name" value="UPF0210 PROTEIN SPR0218"/>
    <property type="match status" value="1"/>
</dbReference>
<accession>A0A1G6S262</accession>
<evidence type="ECO:0000313" key="3">
    <source>
        <dbReference type="Proteomes" id="UP000198995"/>
    </source>
</evidence>
<dbReference type="OrthoDB" id="9763001at2"/>
<dbReference type="CDD" id="cd08025">
    <property type="entry name" value="RNR_PFL_like_DUF711"/>
    <property type="match status" value="1"/>
</dbReference>
<dbReference type="Proteomes" id="UP000198995">
    <property type="component" value="Unassembled WGS sequence"/>
</dbReference>
<comment type="subunit">
    <text evidence="1">Homodimer.</text>
</comment>
<evidence type="ECO:0000256" key="1">
    <source>
        <dbReference type="HAMAP-Rule" id="MF_01221"/>
    </source>
</evidence>
<sequence>MKLSLTPTEIFETIHMVSDENLDIRTITMGISLRDCISRDVNDVARRIYDKITRYAEHLVETGEDISAEYGIPIINKRISVTPISIIGEACDKRDYVALAKALDKAAHTVGVDFLGGFSALVQKGMTDAERELIASIPEALAETDLVCSSVNVGSSKAGINMDAVAFLGDIIKETAERTKENDALGCAKFVAFCNAVEDNPFMAGAFHGIGEGAAVLSVGVSGPGVVLNALKGREKESFDVIAEHIKRMAYKITRSGEMVGRVAADRLGVPFGIVDLSLAPTPAVGDSVADILEAIGLERVGTHGTTAALAMLNDAVKKGGAMASSHVGGLSGAFIPVSEDAGMIRAAQEGALSFSKLEAMTSVCSVGIDMVAIPGDTPASTIAAMIADEAAIGMINRKTTAVRVIPVPGKSVGDKVEFGGLLGYAPIMDISRYDSSAFIARGGRIPAPIHALNN</sequence>
<dbReference type="HAMAP" id="MF_01221">
    <property type="entry name" value="UPF0210"/>
    <property type="match status" value="1"/>
</dbReference>
<dbReference type="PANTHER" id="PTHR37560:SF1">
    <property type="entry name" value="UPF0210 PROTEIN MJ1665"/>
    <property type="match status" value="1"/>
</dbReference>